<protein>
    <recommendedName>
        <fullName evidence="9">Wax synthase domain-containing protein</fullName>
    </recommendedName>
</protein>
<feature type="transmembrane region" description="Helical" evidence="8">
    <location>
        <begin position="459"/>
        <end position="482"/>
    </location>
</feature>
<dbReference type="AlphaFoldDB" id="A0A0A1TCK0"/>
<dbReference type="InterPro" id="IPR032805">
    <property type="entry name" value="Wax_synthase_dom"/>
</dbReference>
<evidence type="ECO:0000256" key="7">
    <source>
        <dbReference type="SAM" id="MobiDB-lite"/>
    </source>
</evidence>
<feature type="region of interest" description="Disordered" evidence="7">
    <location>
        <begin position="125"/>
        <end position="156"/>
    </location>
</feature>
<keyword evidence="11" id="KW-1185">Reference proteome</keyword>
<evidence type="ECO:0000256" key="2">
    <source>
        <dbReference type="ARBA" id="ARBA00007282"/>
    </source>
</evidence>
<feature type="transmembrane region" description="Helical" evidence="8">
    <location>
        <begin position="29"/>
        <end position="47"/>
    </location>
</feature>
<evidence type="ECO:0000256" key="5">
    <source>
        <dbReference type="ARBA" id="ARBA00022989"/>
    </source>
</evidence>
<evidence type="ECO:0000313" key="10">
    <source>
        <dbReference type="EMBL" id="CEJ86077.1"/>
    </source>
</evidence>
<dbReference type="HOGENOM" id="CLU_021051_1_1_1"/>
<dbReference type="STRING" id="1531966.A0A0A1TCK0"/>
<evidence type="ECO:0000256" key="4">
    <source>
        <dbReference type="ARBA" id="ARBA00022692"/>
    </source>
</evidence>
<feature type="transmembrane region" description="Helical" evidence="8">
    <location>
        <begin position="420"/>
        <end position="439"/>
    </location>
</feature>
<feature type="transmembrane region" description="Helical" evidence="8">
    <location>
        <begin position="245"/>
        <end position="261"/>
    </location>
</feature>
<dbReference type="OrthoDB" id="2796277at2759"/>
<feature type="transmembrane region" description="Helical" evidence="8">
    <location>
        <begin position="382"/>
        <end position="400"/>
    </location>
</feature>
<dbReference type="InterPro" id="IPR044851">
    <property type="entry name" value="Wax_synthase"/>
</dbReference>
<proteinExistence type="inferred from homology"/>
<sequence>MHHLAKDTLDAYRAAFAQEVAAGLRRPYSIPYVLVPMFGITTLWLAIPHTKRPWVYHTRWLVTALVVILNLEHTFRVSSPNIAASYASGTAATWGSMTCLNLLIWTRPQFEAARVVSIKRKARASGNSEATNGNGTAARRRRVNGNGQTNGHGHHDNKEELVHVWQKFPENESFLNRLGWSWDLVSSFRGAGWNWSSSAIPRPADILETIVDGSIVDVSTIPLVTASGYVRCATKRDFVWSRARTLLMSYLLLDFLTSFMINDPYAILGPDQPHHLYPLPWYLASLPAPALLLYREIFSMVAILATVDGVFAAADLVQYFVIKRFFPLRDNTWMYASTYGSFSQVLDRGLAGMWGAWWHQTFRIQFLAPATWMIRHGYLQKGTLFTAILSMFISFTQSGLMHMSGSVSSMPQTKPWRPLLFFLCQGVGICIQQVILAILKPVSKAAPRAICRASNFLFVLGWLFLTAPLFVDDLAALGLWLLEPVPVSLFRGLGMGEPGAGWLRWDRYYVAQPHLDKNWFLSGLVI</sequence>
<dbReference type="EMBL" id="CDHN01000002">
    <property type="protein sequence ID" value="CEJ86077.1"/>
    <property type="molecule type" value="Genomic_DNA"/>
</dbReference>
<keyword evidence="6 8" id="KW-0472">Membrane</keyword>
<feature type="domain" description="Wax synthase" evidence="9">
    <location>
        <begin position="338"/>
        <end position="423"/>
    </location>
</feature>
<dbReference type="GO" id="GO:0016020">
    <property type="term" value="C:membrane"/>
    <property type="evidence" value="ECO:0007669"/>
    <property type="project" value="UniProtKB-SubCell"/>
</dbReference>
<organism evidence="10 11">
    <name type="scientific">[Torrubiella] hemipterigena</name>
    <dbReference type="NCBI Taxonomy" id="1531966"/>
    <lineage>
        <taxon>Eukaryota</taxon>
        <taxon>Fungi</taxon>
        <taxon>Dikarya</taxon>
        <taxon>Ascomycota</taxon>
        <taxon>Pezizomycotina</taxon>
        <taxon>Sordariomycetes</taxon>
        <taxon>Hypocreomycetidae</taxon>
        <taxon>Hypocreales</taxon>
        <taxon>Clavicipitaceae</taxon>
        <taxon>Clavicipitaceae incertae sedis</taxon>
        <taxon>'Torrubiella' clade</taxon>
    </lineage>
</organism>
<evidence type="ECO:0000256" key="6">
    <source>
        <dbReference type="ARBA" id="ARBA00023136"/>
    </source>
</evidence>
<dbReference type="PANTHER" id="PTHR31595:SF67">
    <property type="entry name" value="WAX SYNTHASE DOMAIN-CONTAINING PROTEIN"/>
    <property type="match status" value="1"/>
</dbReference>
<keyword evidence="4 8" id="KW-0812">Transmembrane</keyword>
<feature type="compositionally biased region" description="Polar residues" evidence="7">
    <location>
        <begin position="125"/>
        <end position="135"/>
    </location>
</feature>
<dbReference type="GO" id="GO:0008374">
    <property type="term" value="F:O-acyltransferase activity"/>
    <property type="evidence" value="ECO:0007669"/>
    <property type="project" value="InterPro"/>
</dbReference>
<dbReference type="GO" id="GO:0006629">
    <property type="term" value="P:lipid metabolic process"/>
    <property type="evidence" value="ECO:0007669"/>
    <property type="project" value="InterPro"/>
</dbReference>
<feature type="transmembrane region" description="Helical" evidence="8">
    <location>
        <begin position="54"/>
        <end position="71"/>
    </location>
</feature>
<reference evidence="10 11" key="1">
    <citation type="journal article" date="2015" name="Genome Announc.">
        <title>Draft Genome Sequence and Gene Annotation of the Entomopathogenic Fungus Verticillium hemipterigenum.</title>
        <authorList>
            <person name="Horn F."/>
            <person name="Habel A."/>
            <person name="Scharf D.H."/>
            <person name="Dworschak J."/>
            <person name="Brakhage A.A."/>
            <person name="Guthke R."/>
            <person name="Hertweck C."/>
            <person name="Linde J."/>
        </authorList>
    </citation>
    <scope>NUCLEOTIDE SEQUENCE [LARGE SCALE GENOMIC DNA]</scope>
</reference>
<comment type="subcellular location">
    <subcellularLocation>
        <location evidence="1">Membrane</location>
        <topology evidence="1">Multi-pass membrane protein</topology>
    </subcellularLocation>
</comment>
<evidence type="ECO:0000256" key="1">
    <source>
        <dbReference type="ARBA" id="ARBA00004141"/>
    </source>
</evidence>
<dbReference type="Pfam" id="PF13813">
    <property type="entry name" value="MBOAT_2"/>
    <property type="match status" value="1"/>
</dbReference>
<name>A0A0A1TCK0_9HYPO</name>
<comment type="similarity">
    <text evidence="2">Belongs to the wax synthase family.</text>
</comment>
<feature type="transmembrane region" description="Helical" evidence="8">
    <location>
        <begin position="83"/>
        <end position="104"/>
    </location>
</feature>
<dbReference type="PANTHER" id="PTHR31595">
    <property type="entry name" value="LONG-CHAIN-ALCOHOL O-FATTY-ACYLTRANSFERASE 3-RELATED"/>
    <property type="match status" value="1"/>
</dbReference>
<dbReference type="Proteomes" id="UP000039046">
    <property type="component" value="Unassembled WGS sequence"/>
</dbReference>
<evidence type="ECO:0000256" key="3">
    <source>
        <dbReference type="ARBA" id="ARBA00022679"/>
    </source>
</evidence>
<evidence type="ECO:0000259" key="9">
    <source>
        <dbReference type="Pfam" id="PF13813"/>
    </source>
</evidence>
<evidence type="ECO:0000256" key="8">
    <source>
        <dbReference type="SAM" id="Phobius"/>
    </source>
</evidence>
<gene>
    <name evidence="10" type="ORF">VHEMI04003</name>
</gene>
<feature type="transmembrane region" description="Helical" evidence="8">
    <location>
        <begin position="297"/>
        <end position="322"/>
    </location>
</feature>
<keyword evidence="5 8" id="KW-1133">Transmembrane helix</keyword>
<keyword evidence="3" id="KW-0808">Transferase</keyword>
<accession>A0A0A1TCK0</accession>
<evidence type="ECO:0000313" key="11">
    <source>
        <dbReference type="Proteomes" id="UP000039046"/>
    </source>
</evidence>